<dbReference type="NCBIfam" id="TIGR02937">
    <property type="entry name" value="sigma70-ECF"/>
    <property type="match status" value="1"/>
</dbReference>
<evidence type="ECO:0000259" key="5">
    <source>
        <dbReference type="Pfam" id="PF04542"/>
    </source>
</evidence>
<dbReference type="Gene3D" id="1.10.10.10">
    <property type="entry name" value="Winged helix-like DNA-binding domain superfamily/Winged helix DNA-binding domain"/>
    <property type="match status" value="1"/>
</dbReference>
<sequence length="177" mass="20836">MTDDQKNQLLNEAMNEHGDMIKRVIYSYVRDIPKAEDLTQDTFVKFFTTLDRFEGRSSLKTYLYRIAVNESINYLKSWHKQKVSLTDKLKKLGRRKSVESTYIQQEASSEIQQVLERIPIHYRETLWLHYYAELSVTETAEVLGCSPNTVKTRLARGRELMRKQLEVDGFEHKTAPE</sequence>
<dbReference type="OrthoDB" id="9794508at2"/>
<dbReference type="InterPro" id="IPR007627">
    <property type="entry name" value="RNA_pol_sigma70_r2"/>
</dbReference>
<comment type="caution">
    <text evidence="7">The sequence shown here is derived from an EMBL/GenBank/DDBJ whole genome shotgun (WGS) entry which is preliminary data.</text>
</comment>
<feature type="domain" description="RNA polymerase sigma-70 region 2" evidence="5">
    <location>
        <begin position="15"/>
        <end position="77"/>
    </location>
</feature>
<evidence type="ECO:0000256" key="4">
    <source>
        <dbReference type="ARBA" id="ARBA00023163"/>
    </source>
</evidence>
<dbReference type="InterPro" id="IPR013324">
    <property type="entry name" value="RNA_pol_sigma_r3/r4-like"/>
</dbReference>
<evidence type="ECO:0000259" key="6">
    <source>
        <dbReference type="Pfam" id="PF08281"/>
    </source>
</evidence>
<accession>A0A2M9EYJ1</accession>
<dbReference type="InterPro" id="IPR039425">
    <property type="entry name" value="RNA_pol_sigma-70-like"/>
</dbReference>
<dbReference type="GO" id="GO:0003677">
    <property type="term" value="F:DNA binding"/>
    <property type="evidence" value="ECO:0007669"/>
    <property type="project" value="InterPro"/>
</dbReference>
<dbReference type="CDD" id="cd06171">
    <property type="entry name" value="Sigma70_r4"/>
    <property type="match status" value="1"/>
</dbReference>
<dbReference type="InterPro" id="IPR013325">
    <property type="entry name" value="RNA_pol_sigma_r2"/>
</dbReference>
<dbReference type="EMBL" id="PCGR01000003">
    <property type="protein sequence ID" value="PJK16274.1"/>
    <property type="molecule type" value="Genomic_DNA"/>
</dbReference>
<dbReference type="Gene3D" id="1.10.1740.10">
    <property type="match status" value="1"/>
</dbReference>
<dbReference type="RefSeq" id="WP_100354048.1">
    <property type="nucleotide sequence ID" value="NZ_PCGR01000003.1"/>
</dbReference>
<dbReference type="SUPFAM" id="SSF88659">
    <property type="entry name" value="Sigma3 and sigma4 domains of RNA polymerase sigma factors"/>
    <property type="match status" value="1"/>
</dbReference>
<keyword evidence="8" id="KW-1185">Reference proteome</keyword>
<protein>
    <submittedName>
        <fullName evidence="7">RNA polymerase subunit sigma</fullName>
    </submittedName>
</protein>
<evidence type="ECO:0000313" key="8">
    <source>
        <dbReference type="Proteomes" id="UP000228680"/>
    </source>
</evidence>
<name>A0A2M9EYJ1_9BACL</name>
<dbReference type="InterPro" id="IPR013249">
    <property type="entry name" value="RNA_pol_sigma70_r4_t2"/>
</dbReference>
<feature type="domain" description="RNA polymerase sigma factor 70 region 4 type 2" evidence="6">
    <location>
        <begin position="110"/>
        <end position="160"/>
    </location>
</feature>
<dbReference type="Pfam" id="PF04542">
    <property type="entry name" value="Sigma70_r2"/>
    <property type="match status" value="1"/>
</dbReference>
<evidence type="ECO:0000256" key="2">
    <source>
        <dbReference type="ARBA" id="ARBA00023015"/>
    </source>
</evidence>
<evidence type="ECO:0000256" key="1">
    <source>
        <dbReference type="ARBA" id="ARBA00010641"/>
    </source>
</evidence>
<keyword evidence="2" id="KW-0805">Transcription regulation</keyword>
<evidence type="ECO:0000256" key="3">
    <source>
        <dbReference type="ARBA" id="ARBA00023082"/>
    </source>
</evidence>
<gene>
    <name evidence="7" type="ORF">CQS04_10230</name>
</gene>
<reference evidence="7 8" key="1">
    <citation type="submission" date="2017-10" db="EMBL/GenBank/DDBJ databases">
        <title>Draft genome of Chryseomicrobium casticus sp. nov.</title>
        <authorList>
            <person name="Chakraborty R."/>
            <person name="Saha T."/>
        </authorList>
    </citation>
    <scope>NUCLEOTIDE SEQUENCE [LARGE SCALE GENOMIC DNA]</scope>
    <source>
        <strain evidence="7 8">ET03</strain>
    </source>
</reference>
<keyword evidence="4" id="KW-0804">Transcription</keyword>
<comment type="similarity">
    <text evidence="1">Belongs to the sigma-70 factor family. ECF subfamily.</text>
</comment>
<proteinExistence type="inferred from homology"/>
<dbReference type="GO" id="GO:0006352">
    <property type="term" value="P:DNA-templated transcription initiation"/>
    <property type="evidence" value="ECO:0007669"/>
    <property type="project" value="InterPro"/>
</dbReference>
<dbReference type="AlphaFoldDB" id="A0A2M9EYJ1"/>
<dbReference type="PANTHER" id="PTHR43133">
    <property type="entry name" value="RNA POLYMERASE ECF-TYPE SIGMA FACTO"/>
    <property type="match status" value="1"/>
</dbReference>
<dbReference type="PANTHER" id="PTHR43133:SF60">
    <property type="entry name" value="RNA POLYMERASE SIGMA FACTOR SIGV"/>
    <property type="match status" value="1"/>
</dbReference>
<organism evidence="7 8">
    <name type="scientific">Chryseomicrobium excrementi</name>
    <dbReference type="NCBI Taxonomy" id="2041346"/>
    <lineage>
        <taxon>Bacteria</taxon>
        <taxon>Bacillati</taxon>
        <taxon>Bacillota</taxon>
        <taxon>Bacilli</taxon>
        <taxon>Bacillales</taxon>
        <taxon>Caryophanaceae</taxon>
        <taxon>Chryseomicrobium</taxon>
    </lineage>
</organism>
<dbReference type="InterPro" id="IPR014284">
    <property type="entry name" value="RNA_pol_sigma-70_dom"/>
</dbReference>
<dbReference type="Proteomes" id="UP000228680">
    <property type="component" value="Unassembled WGS sequence"/>
</dbReference>
<dbReference type="Pfam" id="PF08281">
    <property type="entry name" value="Sigma70_r4_2"/>
    <property type="match status" value="1"/>
</dbReference>
<dbReference type="GO" id="GO:0016987">
    <property type="term" value="F:sigma factor activity"/>
    <property type="evidence" value="ECO:0007669"/>
    <property type="project" value="UniProtKB-KW"/>
</dbReference>
<dbReference type="SUPFAM" id="SSF88946">
    <property type="entry name" value="Sigma2 domain of RNA polymerase sigma factors"/>
    <property type="match status" value="1"/>
</dbReference>
<evidence type="ECO:0000313" key="7">
    <source>
        <dbReference type="EMBL" id="PJK16274.1"/>
    </source>
</evidence>
<dbReference type="InterPro" id="IPR036388">
    <property type="entry name" value="WH-like_DNA-bd_sf"/>
</dbReference>
<keyword evidence="3" id="KW-0731">Sigma factor</keyword>